<comment type="caution">
    <text evidence="2">The sequence shown here is derived from an EMBL/GenBank/DDBJ whole genome shotgun (WGS) entry which is preliminary data.</text>
</comment>
<dbReference type="EMBL" id="CAJOBR010051147">
    <property type="protein sequence ID" value="CAF5051099.1"/>
    <property type="molecule type" value="Genomic_DNA"/>
</dbReference>
<evidence type="ECO:0000313" key="3">
    <source>
        <dbReference type="Proteomes" id="UP000663848"/>
    </source>
</evidence>
<protein>
    <submittedName>
        <fullName evidence="2">Uncharacterized protein</fullName>
    </submittedName>
</protein>
<name>A0A822CTZ3_9BILA</name>
<feature type="region of interest" description="Disordered" evidence="1">
    <location>
        <begin position="44"/>
        <end position="67"/>
    </location>
</feature>
<reference evidence="2" key="1">
    <citation type="submission" date="2021-02" db="EMBL/GenBank/DDBJ databases">
        <authorList>
            <person name="Nowell W R."/>
        </authorList>
    </citation>
    <scope>NUCLEOTIDE SEQUENCE</scope>
</reference>
<dbReference type="AlphaFoldDB" id="A0A822CTZ3"/>
<evidence type="ECO:0000313" key="2">
    <source>
        <dbReference type="EMBL" id="CAF5051099.1"/>
    </source>
</evidence>
<dbReference type="Proteomes" id="UP000663848">
    <property type="component" value="Unassembled WGS sequence"/>
</dbReference>
<organism evidence="2 3">
    <name type="scientific">Rotaria socialis</name>
    <dbReference type="NCBI Taxonomy" id="392032"/>
    <lineage>
        <taxon>Eukaryota</taxon>
        <taxon>Metazoa</taxon>
        <taxon>Spiralia</taxon>
        <taxon>Gnathifera</taxon>
        <taxon>Rotifera</taxon>
        <taxon>Eurotatoria</taxon>
        <taxon>Bdelloidea</taxon>
        <taxon>Philodinida</taxon>
        <taxon>Philodinidae</taxon>
        <taxon>Rotaria</taxon>
    </lineage>
</organism>
<feature type="non-terminal residue" evidence="2">
    <location>
        <position position="1"/>
    </location>
</feature>
<sequence>IRRRKTRPTNYKQIKTLQKPTSTSTITNRMDDYIQIATETIQSTTNINKSGNENMSNGNNEMKKPLHPKLAHIKMVLESKSLW</sequence>
<feature type="compositionally biased region" description="Low complexity" evidence="1">
    <location>
        <begin position="48"/>
        <end position="60"/>
    </location>
</feature>
<accession>A0A822CTZ3</accession>
<feature type="non-terminal residue" evidence="2">
    <location>
        <position position="83"/>
    </location>
</feature>
<gene>
    <name evidence="2" type="ORF">QYT958_LOCUS42052</name>
</gene>
<proteinExistence type="predicted"/>
<evidence type="ECO:0000256" key="1">
    <source>
        <dbReference type="SAM" id="MobiDB-lite"/>
    </source>
</evidence>